<dbReference type="KEGG" id="flt:Sv326_1026"/>
<accession>A0A7D6BTA5</accession>
<sequence length="300" mass="34877">MQKFANRISGELRTDCREMECSSIEHLKKELCSGIVCDGHERSNYANWDASRNHVLRWHENHTYHFNSRNGGGRMEIHFASTPTVHPTMRSLSVDIAFQNPLYWVNHSQLYNQLRGKLEGNGFKITGEKTPFVSLSPEMRKKRCKELEKEFSSMICKFSEKWGEKALKPRNFLEVAQELKELKRGIKQIVDNTAIDRGEFNSHIQERVDLLTYLFSDRPGTGTSKERIDEIVLRDPARDFGISNMDKRREAVKRYTKMSEDVRSLLSDYAIIMDAIAGGGERPTQDQLAYFKYITRTWNK</sequence>
<protein>
    <submittedName>
        <fullName evidence="1">Uncharacterized protein</fullName>
    </submittedName>
</protein>
<gene>
    <name evidence="1" type="ORF">Sv326_1026</name>
</gene>
<reference evidence="2" key="1">
    <citation type="submission" date="2020-07" db="EMBL/GenBank/DDBJ databases">
        <title>Metabolic diversity and evolutionary history of the archaeal phylum ###Micrarchaeota### uncovered from a freshwater lake metagenome.</title>
        <authorList>
            <person name="Kadnikov V.V."/>
            <person name="Savvichev A.S."/>
            <person name="Mardanov A.V."/>
            <person name="Beletsky A.V."/>
            <person name="Chupakov A.V."/>
            <person name="Kokryatskaya N.M."/>
            <person name="Pimenov N.V."/>
            <person name="Ravin N.V."/>
        </authorList>
    </citation>
    <scope>NUCLEOTIDE SEQUENCE [LARGE SCALE GENOMIC DNA]</scope>
</reference>
<dbReference type="AlphaFoldDB" id="A0A7D6BTA5"/>
<name>A0A7D6BTA5_FERL1</name>
<dbReference type="EMBL" id="CP058998">
    <property type="protein sequence ID" value="QLJ53201.1"/>
    <property type="molecule type" value="Genomic_DNA"/>
</dbReference>
<evidence type="ECO:0000313" key="2">
    <source>
        <dbReference type="Proteomes" id="UP000510821"/>
    </source>
</evidence>
<evidence type="ECO:0000313" key="1">
    <source>
        <dbReference type="EMBL" id="QLJ53201.1"/>
    </source>
</evidence>
<dbReference type="Proteomes" id="UP000510821">
    <property type="component" value="Chromosome"/>
</dbReference>
<proteinExistence type="predicted"/>
<organism evidence="1 2">
    <name type="scientific">Fermentimicrarchaeum limneticum</name>
    <dbReference type="NCBI Taxonomy" id="2795018"/>
    <lineage>
        <taxon>Archaea</taxon>
        <taxon>Candidatus Micrarchaeota</taxon>
        <taxon>Candidatus Fermentimicrarchaeales</taxon>
        <taxon>Candidatus Fermentimicrarchaeaceae</taxon>
        <taxon>Candidatus Fermentimicrarchaeum</taxon>
    </lineage>
</organism>